<feature type="signal peptide" evidence="6">
    <location>
        <begin position="1"/>
        <end position="18"/>
    </location>
</feature>
<dbReference type="OrthoDB" id="5211809at2759"/>
<evidence type="ECO:0000256" key="3">
    <source>
        <dbReference type="ARBA" id="ARBA00022801"/>
    </source>
</evidence>
<evidence type="ECO:0000256" key="1">
    <source>
        <dbReference type="ARBA" id="ARBA00005641"/>
    </source>
</evidence>
<feature type="region of interest" description="Disordered" evidence="5">
    <location>
        <begin position="188"/>
        <end position="368"/>
    </location>
</feature>
<dbReference type="InParanoid" id="A0A1Z5K382"/>
<keyword evidence="4" id="KW-0326">Glycosidase</keyword>
<dbReference type="GO" id="GO:0005576">
    <property type="term" value="C:extracellular region"/>
    <property type="evidence" value="ECO:0007669"/>
    <property type="project" value="TreeGrafter"/>
</dbReference>
<protein>
    <recommendedName>
        <fullName evidence="7">CBM6 domain-containing protein</fullName>
    </recommendedName>
</protein>
<comment type="similarity">
    <text evidence="1">Belongs to the glycosyl hydrolase 5 (cellulase A) family.</text>
</comment>
<dbReference type="PANTHER" id="PTHR31297:SF13">
    <property type="entry name" value="PUTATIVE-RELATED"/>
    <property type="match status" value="1"/>
</dbReference>
<gene>
    <name evidence="8" type="ORF">FisN_32Hh014</name>
</gene>
<dbReference type="GO" id="GO:0009251">
    <property type="term" value="P:glucan catabolic process"/>
    <property type="evidence" value="ECO:0007669"/>
    <property type="project" value="TreeGrafter"/>
</dbReference>
<dbReference type="PRINTS" id="PR01217">
    <property type="entry name" value="PRICHEXTENSN"/>
</dbReference>
<dbReference type="SUPFAM" id="SSF51445">
    <property type="entry name" value="(Trans)glycosidases"/>
    <property type="match status" value="1"/>
</dbReference>
<reference evidence="8 9" key="1">
    <citation type="journal article" date="2015" name="Plant Cell">
        <title>Oil accumulation by the oleaginous diatom Fistulifera solaris as revealed by the genome and transcriptome.</title>
        <authorList>
            <person name="Tanaka T."/>
            <person name="Maeda Y."/>
            <person name="Veluchamy A."/>
            <person name="Tanaka M."/>
            <person name="Abida H."/>
            <person name="Marechal E."/>
            <person name="Bowler C."/>
            <person name="Muto M."/>
            <person name="Sunaga Y."/>
            <person name="Tanaka M."/>
            <person name="Yoshino T."/>
            <person name="Taniguchi T."/>
            <person name="Fukuda Y."/>
            <person name="Nemoto M."/>
            <person name="Matsumoto M."/>
            <person name="Wong P.S."/>
            <person name="Aburatani S."/>
            <person name="Fujibuchi W."/>
        </authorList>
    </citation>
    <scope>NUCLEOTIDE SEQUENCE [LARGE SCALE GENOMIC DNA]</scope>
    <source>
        <strain evidence="8 9">JPCC DA0580</strain>
    </source>
</reference>
<dbReference type="InterPro" id="IPR017853">
    <property type="entry name" value="GH"/>
</dbReference>
<evidence type="ECO:0000313" key="8">
    <source>
        <dbReference type="EMBL" id="GAX20632.1"/>
    </source>
</evidence>
<dbReference type="EMBL" id="BDSP01000151">
    <property type="protein sequence ID" value="GAX20632.1"/>
    <property type="molecule type" value="Genomic_DNA"/>
</dbReference>
<keyword evidence="2 6" id="KW-0732">Signal</keyword>
<feature type="chain" id="PRO_5012261280" description="CBM6 domain-containing protein" evidence="6">
    <location>
        <begin position="19"/>
        <end position="1047"/>
    </location>
</feature>
<feature type="compositionally biased region" description="Basic and acidic residues" evidence="5">
    <location>
        <begin position="294"/>
        <end position="315"/>
    </location>
</feature>
<dbReference type="Gene3D" id="3.20.20.80">
    <property type="entry name" value="Glycosidases"/>
    <property type="match status" value="1"/>
</dbReference>
<dbReference type="Gene3D" id="2.60.120.260">
    <property type="entry name" value="Galactose-binding domain-like"/>
    <property type="match status" value="3"/>
</dbReference>
<dbReference type="SUPFAM" id="SSF49785">
    <property type="entry name" value="Galactose-binding domain-like"/>
    <property type="match status" value="3"/>
</dbReference>
<dbReference type="InterPro" id="IPR050386">
    <property type="entry name" value="Glycosyl_hydrolase_5"/>
</dbReference>
<feature type="domain" description="CBM6" evidence="7">
    <location>
        <begin position="57"/>
        <end position="177"/>
    </location>
</feature>
<feature type="compositionally biased region" description="Basic and acidic residues" evidence="5">
    <location>
        <begin position="322"/>
        <end position="341"/>
    </location>
</feature>
<dbReference type="GO" id="GO:0009986">
    <property type="term" value="C:cell surface"/>
    <property type="evidence" value="ECO:0007669"/>
    <property type="project" value="TreeGrafter"/>
</dbReference>
<feature type="compositionally biased region" description="Basic and acidic residues" evidence="5">
    <location>
        <begin position="243"/>
        <end position="257"/>
    </location>
</feature>
<comment type="caution">
    <text evidence="8">The sequence shown here is derived from an EMBL/GenBank/DDBJ whole genome shotgun (WGS) entry which is preliminary data.</text>
</comment>
<evidence type="ECO:0000256" key="6">
    <source>
        <dbReference type="SAM" id="SignalP"/>
    </source>
</evidence>
<keyword evidence="9" id="KW-1185">Reference proteome</keyword>
<feature type="compositionally biased region" description="Pro residues" evidence="5">
    <location>
        <begin position="272"/>
        <end position="284"/>
    </location>
</feature>
<dbReference type="PROSITE" id="PS51175">
    <property type="entry name" value="CBM6"/>
    <property type="match status" value="2"/>
</dbReference>
<feature type="compositionally biased region" description="Low complexity" evidence="5">
    <location>
        <begin position="200"/>
        <end position="227"/>
    </location>
</feature>
<dbReference type="InterPro" id="IPR006584">
    <property type="entry name" value="Cellulose-bd_IV"/>
</dbReference>
<dbReference type="SMART" id="SM00606">
    <property type="entry name" value="CBD_IV"/>
    <property type="match status" value="3"/>
</dbReference>
<evidence type="ECO:0000256" key="4">
    <source>
        <dbReference type="ARBA" id="ARBA00023295"/>
    </source>
</evidence>
<name>A0A1Z5K382_FISSO</name>
<dbReference type="PANTHER" id="PTHR31297">
    <property type="entry name" value="GLUCAN ENDO-1,6-BETA-GLUCOSIDASE B"/>
    <property type="match status" value="1"/>
</dbReference>
<dbReference type="AlphaFoldDB" id="A0A1Z5K382"/>
<feature type="compositionally biased region" description="Polar residues" evidence="5">
    <location>
        <begin position="356"/>
        <end position="368"/>
    </location>
</feature>
<feature type="domain" description="CBM6" evidence="7">
    <location>
        <begin position="368"/>
        <end position="492"/>
    </location>
</feature>
<evidence type="ECO:0000256" key="2">
    <source>
        <dbReference type="ARBA" id="ARBA00022729"/>
    </source>
</evidence>
<dbReference type="InterPro" id="IPR001547">
    <property type="entry name" value="Glyco_hydro_5"/>
</dbReference>
<dbReference type="CDD" id="cd04080">
    <property type="entry name" value="CBM6_cellulase-like"/>
    <property type="match status" value="1"/>
</dbReference>
<proteinExistence type="inferred from homology"/>
<evidence type="ECO:0000256" key="5">
    <source>
        <dbReference type="SAM" id="MobiDB-lite"/>
    </source>
</evidence>
<evidence type="ECO:0000313" key="9">
    <source>
        <dbReference type="Proteomes" id="UP000198406"/>
    </source>
</evidence>
<dbReference type="Pfam" id="PF03422">
    <property type="entry name" value="CBM_6"/>
    <property type="match status" value="3"/>
</dbReference>
<organism evidence="8 9">
    <name type="scientific">Fistulifera solaris</name>
    <name type="common">Oleaginous diatom</name>
    <dbReference type="NCBI Taxonomy" id="1519565"/>
    <lineage>
        <taxon>Eukaryota</taxon>
        <taxon>Sar</taxon>
        <taxon>Stramenopiles</taxon>
        <taxon>Ochrophyta</taxon>
        <taxon>Bacillariophyta</taxon>
        <taxon>Bacillariophyceae</taxon>
        <taxon>Bacillariophycidae</taxon>
        <taxon>Naviculales</taxon>
        <taxon>Naviculaceae</taxon>
        <taxon>Fistulifera</taxon>
    </lineage>
</organism>
<dbReference type="GO" id="GO:0030246">
    <property type="term" value="F:carbohydrate binding"/>
    <property type="evidence" value="ECO:0007669"/>
    <property type="project" value="InterPro"/>
</dbReference>
<accession>A0A1Z5K382</accession>
<dbReference type="GO" id="GO:0008422">
    <property type="term" value="F:beta-glucosidase activity"/>
    <property type="evidence" value="ECO:0007669"/>
    <property type="project" value="TreeGrafter"/>
</dbReference>
<evidence type="ECO:0000259" key="7">
    <source>
        <dbReference type="PROSITE" id="PS51175"/>
    </source>
</evidence>
<sequence>MTRLLLWGWAFVVPTAVAVSLPPPLIRSSIQTREYTIDGPLVGEFVADEVVGEGFSTQIAADQFVAIEGGMQMETAEGSETVGWLEDGDWVAYLVALPVTGTYEIELSIASPEGDGAFELVNQNTNEIYSKFDKLPETGDYETWKTVRKEVELPKGEFTLQIRSKESGWNMQWISLKLIIDLNEDEAPTKAPTKKKSSKTKTPTATPTQSPTHSPTETPTYSPTKSPINVPTKSPVSDPTKSPVREKKPPKQQDEKPTSAPSNSPTKAPVRAPKPTPERSPPTSAPSDAPVKTPVKEREPDAPIKAPIKEPDRPTKAPVKPPVKEREPDAPVKAPVKERDPVPPTKAPVKKDEPESNASPSKPTSVPTTLTANEVDIYSVTFDATDYSYKEGVEMDVEMMNAGNWVAYPLQLPVSGRYAVKMRISSPKGEGAFEMMNYETQETFAAYDDLPATGNWMTWRTVTRFVDLPRGSFDLQILATEPGWSLLWLKIEEVPTFTESETDPTGFVRAYEQIVVDPDGFAVQFKGISLGGWMVQEPNMMLADEFAKSPGVYHQKLKSIVGGDNHAKFKQRWLANFVSRQDIKEMKSIGFNLVRVPMHYELFTLSVEDEPIRGLTSWVGTGFKLLDDLLSWCSEEGVYVMLDLQAAPGGQSREMSITDYNASRPALFESPDNQYKALVLWQALAYRYSENPWIAGYELLSAVNWTFSNDTNATCWEEDNAELKSFYMQAIDAIRAVDQNHMIVINGNCGGSHHTGLWPMDDQNVVLGFQDEGEANFTDQLVRFTNYSESYNVPLFFKPGSYDVTWNAEAVEELEETQTSWSWWTWKMLDSSASAFSVSATDLYKDLMDHLAAATPSVSTDVFAEVLALNATTNTNSTFKAEDGVLALMSLANNTNLTLCTRNPSFLGSLLGGGGSGCDTAALIYVDPTQPSRVGRDEYCLLQQVGVTEEGSWLNQGDSASYKVEVGSTGTYEFLFKVSSMDGSGGLELLSNGVSLTRIDTLPLTTRRDEWTYVYANAPLTQGTQQLEIVSTEAGWTMEWFQVLLVQ</sequence>
<dbReference type="Proteomes" id="UP000198406">
    <property type="component" value="Unassembled WGS sequence"/>
</dbReference>
<dbReference type="InterPro" id="IPR008979">
    <property type="entry name" value="Galactose-bd-like_sf"/>
</dbReference>
<dbReference type="InterPro" id="IPR005084">
    <property type="entry name" value="CBM6"/>
</dbReference>
<dbReference type="Pfam" id="PF00150">
    <property type="entry name" value="Cellulase"/>
    <property type="match status" value="1"/>
</dbReference>
<feature type="compositionally biased region" description="Polar residues" evidence="5">
    <location>
        <begin position="229"/>
        <end position="240"/>
    </location>
</feature>
<keyword evidence="3" id="KW-0378">Hydrolase</keyword>